<accession>A0A8J5LRW3</accession>
<evidence type="ECO:0000256" key="12">
    <source>
        <dbReference type="ARBA" id="ARBA00023242"/>
    </source>
</evidence>
<comment type="subcellular location">
    <subcellularLocation>
        <location evidence="4">Cytoplasm</location>
    </subcellularLocation>
    <subcellularLocation>
        <location evidence="3">Endoplasmic reticulum</location>
    </subcellularLocation>
    <subcellularLocation>
        <location evidence="2">Membrane</location>
        <topology evidence="2">Multi-pass membrane protein</topology>
    </subcellularLocation>
    <subcellularLocation>
        <location evidence="1">Nucleus</location>
    </subcellularLocation>
</comment>
<keyword evidence="15" id="KW-1185">Reference proteome</keyword>
<evidence type="ECO:0000313" key="15">
    <source>
        <dbReference type="Proteomes" id="UP000734854"/>
    </source>
</evidence>
<dbReference type="GO" id="GO:0009725">
    <property type="term" value="P:response to hormone"/>
    <property type="evidence" value="ECO:0007669"/>
    <property type="project" value="UniProtKB-ARBA"/>
</dbReference>
<feature type="transmembrane region" description="Helical" evidence="13">
    <location>
        <begin position="192"/>
        <end position="210"/>
    </location>
</feature>
<reference evidence="14 15" key="1">
    <citation type="submission" date="2020-08" db="EMBL/GenBank/DDBJ databases">
        <title>Plant Genome Project.</title>
        <authorList>
            <person name="Zhang R.-G."/>
        </authorList>
    </citation>
    <scope>NUCLEOTIDE SEQUENCE [LARGE SCALE GENOMIC DNA]</scope>
    <source>
        <tissue evidence="14">Rhizome</tissue>
    </source>
</reference>
<keyword evidence="9" id="KW-0256">Endoplasmic reticulum</keyword>
<keyword evidence="12" id="KW-0539">Nucleus</keyword>
<comment type="caution">
    <text evidence="14">The sequence shown here is derived from an EMBL/GenBank/DDBJ whole genome shotgun (WGS) entry which is preliminary data.</text>
</comment>
<name>A0A8J5LRW3_ZINOF</name>
<evidence type="ECO:0008006" key="16">
    <source>
        <dbReference type="Google" id="ProtNLM"/>
    </source>
</evidence>
<evidence type="ECO:0000256" key="1">
    <source>
        <dbReference type="ARBA" id="ARBA00004123"/>
    </source>
</evidence>
<evidence type="ECO:0000313" key="14">
    <source>
        <dbReference type="EMBL" id="KAG6527958.1"/>
    </source>
</evidence>
<keyword evidence="11 13" id="KW-0472">Membrane</keyword>
<dbReference type="GO" id="GO:0046622">
    <property type="term" value="P:positive regulation of organ growth"/>
    <property type="evidence" value="ECO:0007669"/>
    <property type="project" value="InterPro"/>
</dbReference>
<dbReference type="EMBL" id="JACMSC010000003">
    <property type="protein sequence ID" value="KAG6527958.1"/>
    <property type="molecule type" value="Genomic_DNA"/>
</dbReference>
<keyword evidence="10 13" id="KW-1133">Transmembrane helix</keyword>
<evidence type="ECO:0000256" key="5">
    <source>
        <dbReference type="ARBA" id="ARBA00006891"/>
    </source>
</evidence>
<dbReference type="AlphaFoldDB" id="A0A8J5LRW3"/>
<dbReference type="PANTHER" id="PTHR36023:SF3">
    <property type="entry name" value="ARGOS-LIKE PROTEIN"/>
    <property type="match status" value="1"/>
</dbReference>
<evidence type="ECO:0000256" key="13">
    <source>
        <dbReference type="SAM" id="Phobius"/>
    </source>
</evidence>
<dbReference type="GO" id="GO:0016020">
    <property type="term" value="C:membrane"/>
    <property type="evidence" value="ECO:0007669"/>
    <property type="project" value="UniProtKB-SubCell"/>
</dbReference>
<dbReference type="PANTHER" id="PTHR36023">
    <property type="entry name" value="ARGOS-LIKE PROTEIN"/>
    <property type="match status" value="1"/>
</dbReference>
<dbReference type="Proteomes" id="UP000734854">
    <property type="component" value="Unassembled WGS sequence"/>
</dbReference>
<evidence type="ECO:0000256" key="8">
    <source>
        <dbReference type="ARBA" id="ARBA00022692"/>
    </source>
</evidence>
<dbReference type="InterPro" id="IPR037468">
    <property type="entry name" value="ARGOS/ARL/OSR1"/>
</dbReference>
<evidence type="ECO:0000256" key="4">
    <source>
        <dbReference type="ARBA" id="ARBA00004496"/>
    </source>
</evidence>
<evidence type="ECO:0000256" key="2">
    <source>
        <dbReference type="ARBA" id="ARBA00004141"/>
    </source>
</evidence>
<evidence type="ECO:0000256" key="7">
    <source>
        <dbReference type="ARBA" id="ARBA00022490"/>
    </source>
</evidence>
<dbReference type="GO" id="GO:0005634">
    <property type="term" value="C:nucleus"/>
    <property type="evidence" value="ECO:0007669"/>
    <property type="project" value="UniProtKB-SubCell"/>
</dbReference>
<evidence type="ECO:0000256" key="10">
    <source>
        <dbReference type="ARBA" id="ARBA00022989"/>
    </source>
</evidence>
<keyword evidence="6" id="KW-0217">Developmental protein</keyword>
<protein>
    <recommendedName>
        <fullName evidence="16">ARGOS-like protein</fullName>
    </recommendedName>
</protein>
<proteinExistence type="inferred from homology"/>
<evidence type="ECO:0000256" key="11">
    <source>
        <dbReference type="ARBA" id="ARBA00023136"/>
    </source>
</evidence>
<keyword evidence="7" id="KW-0963">Cytoplasm</keyword>
<organism evidence="14 15">
    <name type="scientific">Zingiber officinale</name>
    <name type="common">Ginger</name>
    <name type="synonym">Amomum zingiber</name>
    <dbReference type="NCBI Taxonomy" id="94328"/>
    <lineage>
        <taxon>Eukaryota</taxon>
        <taxon>Viridiplantae</taxon>
        <taxon>Streptophyta</taxon>
        <taxon>Embryophyta</taxon>
        <taxon>Tracheophyta</taxon>
        <taxon>Spermatophyta</taxon>
        <taxon>Magnoliopsida</taxon>
        <taxon>Liliopsida</taxon>
        <taxon>Zingiberales</taxon>
        <taxon>Zingiberaceae</taxon>
        <taxon>Zingiber</taxon>
    </lineage>
</organism>
<dbReference type="GO" id="GO:0005783">
    <property type="term" value="C:endoplasmic reticulum"/>
    <property type="evidence" value="ECO:0007669"/>
    <property type="project" value="UniProtKB-SubCell"/>
</dbReference>
<keyword evidence="8 13" id="KW-0812">Transmembrane</keyword>
<feature type="transmembrane region" description="Helical" evidence="13">
    <location>
        <begin position="166"/>
        <end position="186"/>
    </location>
</feature>
<comment type="similarity">
    <text evidence="5">Belongs to the plant organ size related (OSR) protein family.</text>
</comment>
<sequence length="222" mass="24981">MRANAKLLLLTRFSSQHLSPSQCMHVMCHRLRGSRMAIFCSTPVAFNSYDRESWGRKGDADYLSESSRNLTERLPSPVCLLESLSEALLLYRKVDIGSSLHVSVNGPRLWHSFLLLCLSHAVSIEMPLYWRGVPMEGRSKKNSFTLKPREPGERTFSKNYFSIESFLVLLCLTASLLILPLILPVLPPPPLVILLLPIGILVLLMIMAFMPSDVRKIASPCE</sequence>
<evidence type="ECO:0000256" key="9">
    <source>
        <dbReference type="ARBA" id="ARBA00022824"/>
    </source>
</evidence>
<evidence type="ECO:0000256" key="3">
    <source>
        <dbReference type="ARBA" id="ARBA00004240"/>
    </source>
</evidence>
<evidence type="ECO:0000256" key="6">
    <source>
        <dbReference type="ARBA" id="ARBA00022473"/>
    </source>
</evidence>
<gene>
    <name evidence="14" type="ORF">ZIOFF_010094</name>
</gene>